<dbReference type="EMBL" id="CADCUI010000014">
    <property type="protein sequence ID" value="CAA9336377.1"/>
    <property type="molecule type" value="Genomic_DNA"/>
</dbReference>
<dbReference type="NCBIfam" id="TIGR03085">
    <property type="entry name" value="TIGR03085 family metal-binding protein"/>
    <property type="match status" value="1"/>
</dbReference>
<evidence type="ECO:0000313" key="2">
    <source>
        <dbReference type="EMBL" id="CAA9336377.1"/>
    </source>
</evidence>
<dbReference type="InterPro" id="IPR017517">
    <property type="entry name" value="Maleyloyr_isom"/>
</dbReference>
<dbReference type="InterPro" id="IPR034660">
    <property type="entry name" value="DinB/YfiT-like"/>
</dbReference>
<dbReference type="InterPro" id="IPR024344">
    <property type="entry name" value="MDMPI_metal-binding"/>
</dbReference>
<dbReference type="Pfam" id="PF11716">
    <property type="entry name" value="MDMPI_N"/>
    <property type="match status" value="1"/>
</dbReference>
<evidence type="ECO:0000259" key="1">
    <source>
        <dbReference type="Pfam" id="PF11716"/>
    </source>
</evidence>
<feature type="domain" description="Mycothiol-dependent maleylpyruvate isomerase metal-binding" evidence="1">
    <location>
        <begin position="11"/>
        <end position="52"/>
    </location>
</feature>
<sequence length="210" mass="22616">MTSIAASERALLCALAEEVGPGAPTLCAGWTVRDLVVHLLVREGHPAGLATALPPLTRLLRRTTAKLSERDFGSLVQRLRHGPPRYSPLALPGADAMVNLLELYVHHEDIRRAQPDWAPRPLPARTENGIWRTVTRTGRALTVRSTVGVVAERSDTGERATWKGGEDAVVLRGQPSELALYAFGRQAQAVVETEGDPADVAALDRASLGI</sequence>
<accession>A0A6J4LM00</accession>
<dbReference type="GO" id="GO:0046872">
    <property type="term" value="F:metal ion binding"/>
    <property type="evidence" value="ECO:0007669"/>
    <property type="project" value="InterPro"/>
</dbReference>
<protein>
    <recommendedName>
        <fullName evidence="1">Mycothiol-dependent maleylpyruvate isomerase metal-binding domain-containing protein</fullName>
    </recommendedName>
</protein>
<proteinExistence type="predicted"/>
<dbReference type="NCBIfam" id="TIGR03083">
    <property type="entry name" value="maleylpyruvate isomerase family mycothiol-dependent enzyme"/>
    <property type="match status" value="1"/>
</dbReference>
<gene>
    <name evidence="2" type="ORF">AVDCRST_MAG34-841</name>
</gene>
<reference evidence="2" key="1">
    <citation type="submission" date="2020-02" db="EMBL/GenBank/DDBJ databases">
        <authorList>
            <person name="Meier V. D."/>
        </authorList>
    </citation>
    <scope>NUCLEOTIDE SEQUENCE</scope>
    <source>
        <strain evidence="2">AVDCRST_MAG34</strain>
    </source>
</reference>
<dbReference type="AlphaFoldDB" id="A0A6J4LM00"/>
<name>A0A6J4LM00_9ACTN</name>
<organism evidence="2">
    <name type="scientific">uncultured Nocardioidaceae bacterium</name>
    <dbReference type="NCBI Taxonomy" id="253824"/>
    <lineage>
        <taxon>Bacteria</taxon>
        <taxon>Bacillati</taxon>
        <taxon>Actinomycetota</taxon>
        <taxon>Actinomycetes</taxon>
        <taxon>Propionibacteriales</taxon>
        <taxon>Nocardioidaceae</taxon>
        <taxon>environmental samples</taxon>
    </lineage>
</organism>
<dbReference type="InterPro" id="IPR017519">
    <property type="entry name" value="CHP03085"/>
</dbReference>
<dbReference type="SUPFAM" id="SSF109854">
    <property type="entry name" value="DinB/YfiT-like putative metalloenzymes"/>
    <property type="match status" value="1"/>
</dbReference>